<evidence type="ECO:0000259" key="4">
    <source>
        <dbReference type="Pfam" id="PF00685"/>
    </source>
</evidence>
<evidence type="ECO:0000256" key="3">
    <source>
        <dbReference type="RuleBase" id="RU361155"/>
    </source>
</evidence>
<dbReference type="EMBL" id="CAWYQH010000079">
    <property type="protein sequence ID" value="CAK8681125.1"/>
    <property type="molecule type" value="Genomic_DNA"/>
</dbReference>
<evidence type="ECO:0000256" key="1">
    <source>
        <dbReference type="ARBA" id="ARBA00005771"/>
    </source>
</evidence>
<proteinExistence type="inferred from homology"/>
<dbReference type="Proteomes" id="UP001642483">
    <property type="component" value="Unassembled WGS sequence"/>
</dbReference>
<evidence type="ECO:0000256" key="2">
    <source>
        <dbReference type="ARBA" id="ARBA00022679"/>
    </source>
</evidence>
<accession>A0ABP0FNA8</accession>
<protein>
    <recommendedName>
        <fullName evidence="3">Sulfotransferase</fullName>
        <ecNumber evidence="3">2.8.2.-</ecNumber>
    </recommendedName>
</protein>
<gene>
    <name evidence="5" type="ORF">CVLEPA_LOCUS11360</name>
</gene>
<name>A0ABP0FNA8_CLALP</name>
<dbReference type="Gene3D" id="3.40.50.300">
    <property type="entry name" value="P-loop containing nucleotide triphosphate hydrolases"/>
    <property type="match status" value="1"/>
</dbReference>
<dbReference type="EC" id="2.8.2.-" evidence="3"/>
<dbReference type="InterPro" id="IPR027417">
    <property type="entry name" value="P-loop_NTPase"/>
</dbReference>
<evidence type="ECO:0000313" key="5">
    <source>
        <dbReference type="EMBL" id="CAK8681125.1"/>
    </source>
</evidence>
<feature type="domain" description="Sulfotransferase" evidence="4">
    <location>
        <begin position="69"/>
        <end position="350"/>
    </location>
</feature>
<comment type="similarity">
    <text evidence="1 3">Belongs to the sulfotransferase 1 family.</text>
</comment>
<dbReference type="PANTHER" id="PTHR11783">
    <property type="entry name" value="SULFOTRANSFERASE SULT"/>
    <property type="match status" value="1"/>
</dbReference>
<reference evidence="5 6" key="1">
    <citation type="submission" date="2024-02" db="EMBL/GenBank/DDBJ databases">
        <authorList>
            <person name="Daric V."/>
            <person name="Darras S."/>
        </authorList>
    </citation>
    <scope>NUCLEOTIDE SEQUENCE [LARGE SCALE GENOMIC DNA]</scope>
</reference>
<comment type="caution">
    <text evidence="5">The sequence shown here is derived from an EMBL/GenBank/DDBJ whole genome shotgun (WGS) entry which is preliminary data.</text>
</comment>
<evidence type="ECO:0000313" key="6">
    <source>
        <dbReference type="Proteomes" id="UP001642483"/>
    </source>
</evidence>
<sequence length="358" mass="42425">MEEQSIKLHYDLVSLIPERLRPDVTELVEKTISEFKSPAITEWKGYRFPVRFDASMAEWQNSNWSPTEDDVLIAAYPKTGTTWMNLIVKTLIYFDDKELLEMLKTYLTRVHTVLERGTRNLSFLQLISFLNFPVAYKVKLVRLILLFAAVNYDILDKLPWKRKIWGTHLPAPLINMERLKKNGCKIICTIRNPKDQVVSWFHMTRNMSHYNLEPMRRHFPKDWNAFFESYIHGKQPLVSKEGEWYLDYVLSWHNYRNESNVLFVVFEDLLKNPAKEIRKIANFLGVRRSEEEIEEIVEATSFRKAKEEAPDVDRAINFFRKGEVGDWKNHLTVAQSQLMDEKIKQKLVGTDIRFIYEL</sequence>
<keyword evidence="2 3" id="KW-0808">Transferase</keyword>
<dbReference type="Pfam" id="PF00685">
    <property type="entry name" value="Sulfotransfer_1"/>
    <property type="match status" value="1"/>
</dbReference>
<dbReference type="SUPFAM" id="SSF52540">
    <property type="entry name" value="P-loop containing nucleoside triphosphate hydrolases"/>
    <property type="match status" value="1"/>
</dbReference>
<keyword evidence="6" id="KW-1185">Reference proteome</keyword>
<dbReference type="InterPro" id="IPR000863">
    <property type="entry name" value="Sulfotransferase_dom"/>
</dbReference>
<organism evidence="5 6">
    <name type="scientific">Clavelina lepadiformis</name>
    <name type="common">Light-bulb sea squirt</name>
    <name type="synonym">Ascidia lepadiformis</name>
    <dbReference type="NCBI Taxonomy" id="159417"/>
    <lineage>
        <taxon>Eukaryota</taxon>
        <taxon>Metazoa</taxon>
        <taxon>Chordata</taxon>
        <taxon>Tunicata</taxon>
        <taxon>Ascidiacea</taxon>
        <taxon>Aplousobranchia</taxon>
        <taxon>Clavelinidae</taxon>
        <taxon>Clavelina</taxon>
    </lineage>
</organism>